<dbReference type="InterPro" id="IPR009056">
    <property type="entry name" value="Cyt_c-like_dom"/>
</dbReference>
<dbReference type="Gene3D" id="1.10.760.10">
    <property type="entry name" value="Cytochrome c-like domain"/>
    <property type="match status" value="1"/>
</dbReference>
<dbReference type="InterPro" id="IPR036909">
    <property type="entry name" value="Cyt_c-like_dom_sf"/>
</dbReference>
<dbReference type="GO" id="GO:0046872">
    <property type="term" value="F:metal ion binding"/>
    <property type="evidence" value="ECO:0007669"/>
    <property type="project" value="UniProtKB-KW"/>
</dbReference>
<evidence type="ECO:0000256" key="5">
    <source>
        <dbReference type="SAM" id="MobiDB-lite"/>
    </source>
</evidence>
<proteinExistence type="predicted"/>
<evidence type="ECO:0000256" key="4">
    <source>
        <dbReference type="PROSITE-ProRule" id="PRU00433"/>
    </source>
</evidence>
<keyword evidence="2 4" id="KW-0479">Metal-binding</keyword>
<sequence>MIPKAGVPNPATTAEGAGSIRESAEARGLAFAQQHCSGCHAVSAGRRYSPNVDAPTFESVVNTPGLTGATIKPWLQKSHNFPDVMNFAIDPDQIDDLAAYMISLQRSDYVPPI</sequence>
<gene>
    <name evidence="7" type="ORF">CDQ91_12805</name>
</gene>
<dbReference type="Proteomes" id="UP000197097">
    <property type="component" value="Unassembled WGS sequence"/>
</dbReference>
<dbReference type="EMBL" id="NISJ01000006">
    <property type="protein sequence ID" value="OWQ96440.1"/>
    <property type="molecule type" value="Genomic_DNA"/>
</dbReference>
<dbReference type="GO" id="GO:0020037">
    <property type="term" value="F:heme binding"/>
    <property type="evidence" value="ECO:0007669"/>
    <property type="project" value="InterPro"/>
</dbReference>
<dbReference type="SUPFAM" id="SSF46626">
    <property type="entry name" value="Cytochrome c"/>
    <property type="match status" value="1"/>
</dbReference>
<name>A0A246JUC3_9SPHN</name>
<comment type="caution">
    <text evidence="7">The sequence shown here is derived from an EMBL/GenBank/DDBJ whole genome shotgun (WGS) entry which is preliminary data.</text>
</comment>
<feature type="region of interest" description="Disordered" evidence="5">
    <location>
        <begin position="1"/>
        <end position="23"/>
    </location>
</feature>
<feature type="domain" description="Cytochrome c" evidence="6">
    <location>
        <begin position="23"/>
        <end position="105"/>
    </location>
</feature>
<dbReference type="PROSITE" id="PS51007">
    <property type="entry name" value="CYTC"/>
    <property type="match status" value="1"/>
</dbReference>
<accession>A0A246JUC3</accession>
<dbReference type="AlphaFoldDB" id="A0A246JUC3"/>
<evidence type="ECO:0000256" key="3">
    <source>
        <dbReference type="ARBA" id="ARBA00023004"/>
    </source>
</evidence>
<dbReference type="GO" id="GO:0009055">
    <property type="term" value="F:electron transfer activity"/>
    <property type="evidence" value="ECO:0007669"/>
    <property type="project" value="InterPro"/>
</dbReference>
<keyword evidence="1 4" id="KW-0349">Heme</keyword>
<evidence type="ECO:0000313" key="7">
    <source>
        <dbReference type="EMBL" id="OWQ96440.1"/>
    </source>
</evidence>
<dbReference type="Pfam" id="PF00034">
    <property type="entry name" value="Cytochrom_C"/>
    <property type="match status" value="1"/>
</dbReference>
<evidence type="ECO:0000256" key="1">
    <source>
        <dbReference type="ARBA" id="ARBA00022617"/>
    </source>
</evidence>
<evidence type="ECO:0000259" key="6">
    <source>
        <dbReference type="PROSITE" id="PS51007"/>
    </source>
</evidence>
<evidence type="ECO:0000256" key="2">
    <source>
        <dbReference type="ARBA" id="ARBA00022723"/>
    </source>
</evidence>
<reference evidence="7 8" key="1">
    <citation type="journal article" date="2002" name="Int. J. Syst. Evol. Microbiol.">
        <title>Sphingopyxis witflariensis sp. nov., isolated from activated sludge.</title>
        <authorList>
            <person name="Kampfer P."/>
            <person name="Witzenberger R."/>
            <person name="Denner E.B."/>
            <person name="Busse H.J."/>
            <person name="Neef A."/>
        </authorList>
    </citation>
    <scope>NUCLEOTIDE SEQUENCE [LARGE SCALE GENOMIC DNA]</scope>
    <source>
        <strain evidence="7 8">DSM 14551</strain>
    </source>
</reference>
<evidence type="ECO:0000313" key="8">
    <source>
        <dbReference type="Proteomes" id="UP000197097"/>
    </source>
</evidence>
<protein>
    <recommendedName>
        <fullName evidence="6">Cytochrome c domain-containing protein</fullName>
    </recommendedName>
</protein>
<dbReference type="OrthoDB" id="7596428at2"/>
<organism evidence="7 8">
    <name type="scientific">Sphingopyxis witflariensis</name>
    <dbReference type="NCBI Taxonomy" id="173675"/>
    <lineage>
        <taxon>Bacteria</taxon>
        <taxon>Pseudomonadati</taxon>
        <taxon>Pseudomonadota</taxon>
        <taxon>Alphaproteobacteria</taxon>
        <taxon>Sphingomonadales</taxon>
        <taxon>Sphingomonadaceae</taxon>
        <taxon>Sphingopyxis</taxon>
    </lineage>
</organism>
<keyword evidence="8" id="KW-1185">Reference proteome</keyword>
<keyword evidence="3 4" id="KW-0408">Iron</keyword>